<dbReference type="Proteomes" id="UP000828390">
    <property type="component" value="Unassembled WGS sequence"/>
</dbReference>
<evidence type="ECO:0000313" key="2">
    <source>
        <dbReference type="Proteomes" id="UP000828390"/>
    </source>
</evidence>
<keyword evidence="2" id="KW-1185">Reference proteome</keyword>
<protein>
    <submittedName>
        <fullName evidence="1">Uncharacterized protein</fullName>
    </submittedName>
</protein>
<accession>A0A9D4H0N3</accession>
<sequence>MSCVDLEGRHATINLALSGFRASVISCVERLLRVVSCVERISCVDLRVLRSTCDTCAIFARYSLECHIVRRENVARRIVRRENVACRPRNFEVDRRHSRDISNRMSRVVSCVERMSSVALEGRHTTFKRYSLVARYDARQFSRQSRFSAIFFSKTQRDMRHSNLDCRMIFARRIERRENVA</sequence>
<reference evidence="1" key="2">
    <citation type="submission" date="2020-11" db="EMBL/GenBank/DDBJ databases">
        <authorList>
            <person name="McCartney M.A."/>
            <person name="Auch B."/>
            <person name="Kono T."/>
            <person name="Mallez S."/>
            <person name="Becker A."/>
            <person name="Gohl D.M."/>
            <person name="Silverstein K.A.T."/>
            <person name="Koren S."/>
            <person name="Bechman K.B."/>
            <person name="Herman A."/>
            <person name="Abrahante J.E."/>
            <person name="Garbe J."/>
        </authorList>
    </citation>
    <scope>NUCLEOTIDE SEQUENCE</scope>
    <source>
        <strain evidence="1">Duluth1</strain>
        <tissue evidence="1">Whole animal</tissue>
    </source>
</reference>
<dbReference type="AlphaFoldDB" id="A0A9D4H0N3"/>
<proteinExistence type="predicted"/>
<dbReference type="EMBL" id="JAIWYP010000005">
    <property type="protein sequence ID" value="KAH3827199.1"/>
    <property type="molecule type" value="Genomic_DNA"/>
</dbReference>
<comment type="caution">
    <text evidence="1">The sequence shown here is derived from an EMBL/GenBank/DDBJ whole genome shotgun (WGS) entry which is preliminary data.</text>
</comment>
<organism evidence="1 2">
    <name type="scientific">Dreissena polymorpha</name>
    <name type="common">Zebra mussel</name>
    <name type="synonym">Mytilus polymorpha</name>
    <dbReference type="NCBI Taxonomy" id="45954"/>
    <lineage>
        <taxon>Eukaryota</taxon>
        <taxon>Metazoa</taxon>
        <taxon>Spiralia</taxon>
        <taxon>Lophotrochozoa</taxon>
        <taxon>Mollusca</taxon>
        <taxon>Bivalvia</taxon>
        <taxon>Autobranchia</taxon>
        <taxon>Heteroconchia</taxon>
        <taxon>Euheterodonta</taxon>
        <taxon>Imparidentia</taxon>
        <taxon>Neoheterodontei</taxon>
        <taxon>Myida</taxon>
        <taxon>Dreissenoidea</taxon>
        <taxon>Dreissenidae</taxon>
        <taxon>Dreissena</taxon>
    </lineage>
</organism>
<gene>
    <name evidence="1" type="ORF">DPMN_129129</name>
</gene>
<name>A0A9D4H0N3_DREPO</name>
<evidence type="ECO:0000313" key="1">
    <source>
        <dbReference type="EMBL" id="KAH3827199.1"/>
    </source>
</evidence>
<reference evidence="1" key="1">
    <citation type="journal article" date="2019" name="bioRxiv">
        <title>The Genome of the Zebra Mussel, Dreissena polymorpha: A Resource for Invasive Species Research.</title>
        <authorList>
            <person name="McCartney M.A."/>
            <person name="Auch B."/>
            <person name="Kono T."/>
            <person name="Mallez S."/>
            <person name="Zhang Y."/>
            <person name="Obille A."/>
            <person name="Becker A."/>
            <person name="Abrahante J.E."/>
            <person name="Garbe J."/>
            <person name="Badalamenti J.P."/>
            <person name="Herman A."/>
            <person name="Mangelson H."/>
            <person name="Liachko I."/>
            <person name="Sullivan S."/>
            <person name="Sone E.D."/>
            <person name="Koren S."/>
            <person name="Silverstein K.A.T."/>
            <person name="Beckman K.B."/>
            <person name="Gohl D.M."/>
        </authorList>
    </citation>
    <scope>NUCLEOTIDE SEQUENCE</scope>
    <source>
        <strain evidence="1">Duluth1</strain>
        <tissue evidence="1">Whole animal</tissue>
    </source>
</reference>